<dbReference type="EMBL" id="PSNX01000003">
    <property type="protein sequence ID" value="PPE67541.1"/>
    <property type="molecule type" value="Genomic_DNA"/>
</dbReference>
<dbReference type="SUPFAM" id="SSF50969">
    <property type="entry name" value="YVTN repeat-like/Quinoprotein amine dehydrogenase"/>
    <property type="match status" value="1"/>
</dbReference>
<dbReference type="PROSITE" id="PS51318">
    <property type="entry name" value="TAT"/>
    <property type="match status" value="1"/>
</dbReference>
<evidence type="ECO:0000313" key="2">
    <source>
        <dbReference type="Proteomes" id="UP000238605"/>
    </source>
</evidence>
<comment type="caution">
    <text evidence="1">The sequence shown here is derived from an EMBL/GenBank/DDBJ whole genome shotgun (WGS) entry which is preliminary data.</text>
</comment>
<dbReference type="InterPro" id="IPR011044">
    <property type="entry name" value="Quino_amine_DH_bsu"/>
</dbReference>
<name>A0A2S5SXS9_9BURK</name>
<dbReference type="InterPro" id="IPR008311">
    <property type="entry name" value="UCP028101"/>
</dbReference>
<organism evidence="1 2">
    <name type="scientific">Caldimonas caldifontis</name>
    <dbReference type="NCBI Taxonomy" id="1452508"/>
    <lineage>
        <taxon>Bacteria</taxon>
        <taxon>Pseudomonadati</taxon>
        <taxon>Pseudomonadota</taxon>
        <taxon>Betaproteobacteria</taxon>
        <taxon>Burkholderiales</taxon>
        <taxon>Sphaerotilaceae</taxon>
        <taxon>Caldimonas</taxon>
    </lineage>
</organism>
<reference evidence="1 2" key="1">
    <citation type="submission" date="2018-02" db="EMBL/GenBank/DDBJ databases">
        <title>Reclassifiation of [Polyangium] brachysporum DSM 7029 as Guopingzhaonella breviflexa gen. nov., sp. nov., a member of the family Comamonadaceae.</title>
        <authorList>
            <person name="Tang B."/>
        </authorList>
    </citation>
    <scope>NUCLEOTIDE SEQUENCE [LARGE SCALE GENOMIC DNA]</scope>
    <source>
        <strain evidence="1 2">BCRC 80649</strain>
    </source>
</reference>
<dbReference type="Proteomes" id="UP000238605">
    <property type="component" value="Unassembled WGS sequence"/>
</dbReference>
<dbReference type="OrthoDB" id="5624218at2"/>
<proteinExistence type="predicted"/>
<dbReference type="AlphaFoldDB" id="A0A2S5SXS9"/>
<gene>
    <name evidence="1" type="ORF">C1704_05155</name>
</gene>
<keyword evidence="2" id="KW-1185">Reference proteome</keyword>
<dbReference type="InterPro" id="IPR006311">
    <property type="entry name" value="TAT_signal"/>
</dbReference>
<sequence>MPMATELTRRQLMGWAGAGLLAVAAPAWAGSAPRLAASWRRADHQHQVGWLRPDPSSGQWQVEAALDVPTRAHGVWIGTQGELYAAARRPGDWLLRWQPGRDPLWVWMPPERTLNGHVLPHPEGRVLLTTETDLDTGEGWVTVREAITLLPLKSWPTHGRDPHQLLWDPLHPDRLFVANGGIETRPETGRQKLALDAMDASLVCLDTRRGEVLGQWRLDDARLSLRHLAWSGDRLGVALQAEHDDEAQRHAAPVLALLEPKGLRTVAFDRPLAGYGGDIAGTPEGFAVGCPRAGGVALHHRDGRPRGWVPLPEACALAADAQGRLWMGGHPVAGKGAERLALPGLRLDNHWRLAG</sequence>
<accession>A0A2S5SXS9</accession>
<protein>
    <submittedName>
        <fullName evidence="1">DUF1513 domain-containing protein</fullName>
    </submittedName>
</protein>
<evidence type="ECO:0000313" key="1">
    <source>
        <dbReference type="EMBL" id="PPE67541.1"/>
    </source>
</evidence>
<dbReference type="Pfam" id="PF07433">
    <property type="entry name" value="DUF1513"/>
    <property type="match status" value="1"/>
</dbReference>